<comment type="caution">
    <text evidence="2">The sequence shown here is derived from an EMBL/GenBank/DDBJ whole genome shotgun (WGS) entry which is preliminary data.</text>
</comment>
<dbReference type="AlphaFoldDB" id="A0AAD7CA14"/>
<reference evidence="2" key="1">
    <citation type="submission" date="2023-03" db="EMBL/GenBank/DDBJ databases">
        <title>Massive genome expansion in bonnet fungi (Mycena s.s.) driven by repeated elements and novel gene families across ecological guilds.</title>
        <authorList>
            <consortium name="Lawrence Berkeley National Laboratory"/>
            <person name="Harder C.B."/>
            <person name="Miyauchi S."/>
            <person name="Viragh M."/>
            <person name="Kuo A."/>
            <person name="Thoen E."/>
            <person name="Andreopoulos B."/>
            <person name="Lu D."/>
            <person name="Skrede I."/>
            <person name="Drula E."/>
            <person name="Henrissat B."/>
            <person name="Morin E."/>
            <person name="Kohler A."/>
            <person name="Barry K."/>
            <person name="LaButti K."/>
            <person name="Morin E."/>
            <person name="Salamov A."/>
            <person name="Lipzen A."/>
            <person name="Mereny Z."/>
            <person name="Hegedus B."/>
            <person name="Baldrian P."/>
            <person name="Stursova M."/>
            <person name="Weitz H."/>
            <person name="Taylor A."/>
            <person name="Grigoriev I.V."/>
            <person name="Nagy L.G."/>
            <person name="Martin F."/>
            <person name="Kauserud H."/>
        </authorList>
    </citation>
    <scope>NUCLEOTIDE SEQUENCE</scope>
    <source>
        <strain evidence="2">9284</strain>
    </source>
</reference>
<feature type="region of interest" description="Disordered" evidence="1">
    <location>
        <begin position="196"/>
        <end position="230"/>
    </location>
</feature>
<keyword evidence="3" id="KW-1185">Reference proteome</keyword>
<dbReference type="Proteomes" id="UP001221142">
    <property type="component" value="Unassembled WGS sequence"/>
</dbReference>
<feature type="compositionally biased region" description="Polar residues" evidence="1">
    <location>
        <begin position="196"/>
        <end position="207"/>
    </location>
</feature>
<sequence length="230" mass="25411">MDPRLLKPQSGRYRMNRAFLRLGHSRPTDAHASLDAYTGRPHKGIGPRTRVSSISANTARLLLAHPTTSASETALGPSALLTDPNDTPTLLEILTVHSFLLPRRRPSSILIGYMRFPTRHRAKIQDRVDPVGTVMARRRWGNRREMEVDRGVLTSSSQTHPPLLGALSLVSFGRHIPLQPEHFITLTPQAAELSQCPSSSRRLSPSTGFVYDPTAPLLHPASGHEEGEYP</sequence>
<name>A0AAD7CA14_9AGAR</name>
<organism evidence="2 3">
    <name type="scientific">Roridomyces roridus</name>
    <dbReference type="NCBI Taxonomy" id="1738132"/>
    <lineage>
        <taxon>Eukaryota</taxon>
        <taxon>Fungi</taxon>
        <taxon>Dikarya</taxon>
        <taxon>Basidiomycota</taxon>
        <taxon>Agaricomycotina</taxon>
        <taxon>Agaricomycetes</taxon>
        <taxon>Agaricomycetidae</taxon>
        <taxon>Agaricales</taxon>
        <taxon>Marasmiineae</taxon>
        <taxon>Mycenaceae</taxon>
        <taxon>Roridomyces</taxon>
    </lineage>
</organism>
<protein>
    <submittedName>
        <fullName evidence="2">Uncharacterized protein</fullName>
    </submittedName>
</protein>
<proteinExistence type="predicted"/>
<evidence type="ECO:0000313" key="2">
    <source>
        <dbReference type="EMBL" id="KAJ7643588.1"/>
    </source>
</evidence>
<gene>
    <name evidence="2" type="ORF">FB45DRAFT_1113700</name>
</gene>
<accession>A0AAD7CA14</accession>
<dbReference type="EMBL" id="JARKIF010000003">
    <property type="protein sequence ID" value="KAJ7643588.1"/>
    <property type="molecule type" value="Genomic_DNA"/>
</dbReference>
<evidence type="ECO:0000313" key="3">
    <source>
        <dbReference type="Proteomes" id="UP001221142"/>
    </source>
</evidence>
<evidence type="ECO:0000256" key="1">
    <source>
        <dbReference type="SAM" id="MobiDB-lite"/>
    </source>
</evidence>